<accession>A0A7W5ZYU2</accession>
<evidence type="ECO:0000313" key="1">
    <source>
        <dbReference type="EMBL" id="MBB3862536.1"/>
    </source>
</evidence>
<sequence length="93" mass="11080">MNSASFSETLPHCDHVTDYDLSHLRTYLQLLDIAAQGRIDWTEAVYQVFEIEPAEDPVRARRLYDAHLDRARWMTRHGYRQLAAFERTDPRFR</sequence>
<organism evidence="1 2">
    <name type="scientific">Novosphingobium hassiacum</name>
    <dbReference type="NCBI Taxonomy" id="173676"/>
    <lineage>
        <taxon>Bacteria</taxon>
        <taxon>Pseudomonadati</taxon>
        <taxon>Pseudomonadota</taxon>
        <taxon>Alphaproteobacteria</taxon>
        <taxon>Sphingomonadales</taxon>
        <taxon>Sphingomonadaceae</taxon>
        <taxon>Novosphingobium</taxon>
    </lineage>
</organism>
<evidence type="ECO:0000313" key="2">
    <source>
        <dbReference type="Proteomes" id="UP000562395"/>
    </source>
</evidence>
<dbReference type="AlphaFoldDB" id="A0A7W5ZYU2"/>
<protein>
    <recommendedName>
        <fullName evidence="3">DUF2285 domain-containing protein</fullName>
    </recommendedName>
</protein>
<evidence type="ECO:0008006" key="3">
    <source>
        <dbReference type="Google" id="ProtNLM"/>
    </source>
</evidence>
<comment type="caution">
    <text evidence="1">The sequence shown here is derived from an EMBL/GenBank/DDBJ whole genome shotgun (WGS) entry which is preliminary data.</text>
</comment>
<dbReference type="Proteomes" id="UP000562395">
    <property type="component" value="Unassembled WGS sequence"/>
</dbReference>
<dbReference type="RefSeq" id="WP_183615014.1">
    <property type="nucleotide sequence ID" value="NZ_JACICY010000015.1"/>
</dbReference>
<reference evidence="1 2" key="1">
    <citation type="submission" date="2020-08" db="EMBL/GenBank/DDBJ databases">
        <title>Genomic Encyclopedia of Type Strains, Phase IV (KMG-IV): sequencing the most valuable type-strain genomes for metagenomic binning, comparative biology and taxonomic classification.</title>
        <authorList>
            <person name="Goeker M."/>
        </authorList>
    </citation>
    <scope>NUCLEOTIDE SEQUENCE [LARGE SCALE GENOMIC DNA]</scope>
    <source>
        <strain evidence="1 2">DSM 14552</strain>
    </source>
</reference>
<gene>
    <name evidence="1" type="ORF">GGQ88_003837</name>
</gene>
<keyword evidence="2" id="KW-1185">Reference proteome</keyword>
<proteinExistence type="predicted"/>
<name>A0A7W5ZYU2_9SPHN</name>
<dbReference type="EMBL" id="JACICY010000015">
    <property type="protein sequence ID" value="MBB3862536.1"/>
    <property type="molecule type" value="Genomic_DNA"/>
</dbReference>